<sequence length="402" mass="46326">MNNRSRRILVVDDSQAILVVMQAILSELDVEYITVVDSAVKALEKIRQSPHPFDAIFTDLNMPEMDGMEFIRHLGELHYPGGIIIISEMENRIIDLAANLARQHCTHLIGNIAKPVQLLDVERNLKKLDSFVGTEEEYEQPISEDKLLEAISQHEITPFYQPKVHRGTKQIKSVEVLARIVSKDQGQVMLPKRFIGVAEDLDLVNLLTFQLFEKAATEFQLIRNELNYPFKLAFNLSPIQLNDTSCPDKLALILELNRLKPQEVIVEITENQPIVTSLQLETINRLRLRGFDLALDDFGTGFTNIHQLKTLPFTEIKIDRSLITYIESDRFSQVLVDSLIDIAQNEQLDIVAEGIERIEELQYLERYKFSLLMQGYLISRPKALHEFVRWIHSWQRMINSNP</sequence>
<dbReference type="Pfam" id="PF00072">
    <property type="entry name" value="Response_reg"/>
    <property type="match status" value="1"/>
</dbReference>
<dbReference type="SMART" id="SM00448">
    <property type="entry name" value="REC"/>
    <property type="match status" value="1"/>
</dbReference>
<dbReference type="InterPro" id="IPR001633">
    <property type="entry name" value="EAL_dom"/>
</dbReference>
<dbReference type="InterPro" id="IPR035919">
    <property type="entry name" value="EAL_sf"/>
</dbReference>
<dbReference type="InterPro" id="IPR050706">
    <property type="entry name" value="Cyclic-di-GMP_PDE-like"/>
</dbReference>
<proteinExistence type="predicted"/>
<dbReference type="SMART" id="SM00052">
    <property type="entry name" value="EAL"/>
    <property type="match status" value="1"/>
</dbReference>
<dbReference type="PROSITE" id="PS50110">
    <property type="entry name" value="RESPONSE_REGULATORY"/>
    <property type="match status" value="1"/>
</dbReference>
<dbReference type="Gene3D" id="3.20.20.450">
    <property type="entry name" value="EAL domain"/>
    <property type="match status" value="1"/>
</dbReference>
<gene>
    <name evidence="4" type="ORF">JF50_03530</name>
</gene>
<organism evidence="4 5">
    <name type="scientific">Pseudoalteromonas luteoviolacea</name>
    <dbReference type="NCBI Taxonomy" id="43657"/>
    <lineage>
        <taxon>Bacteria</taxon>
        <taxon>Pseudomonadati</taxon>
        <taxon>Pseudomonadota</taxon>
        <taxon>Gammaproteobacteria</taxon>
        <taxon>Alteromonadales</taxon>
        <taxon>Pseudoalteromonadaceae</taxon>
        <taxon>Pseudoalteromonas</taxon>
    </lineage>
</organism>
<evidence type="ECO:0000256" key="1">
    <source>
        <dbReference type="PROSITE-ProRule" id="PRU00169"/>
    </source>
</evidence>
<dbReference type="AlphaFoldDB" id="A0A0C1QB05"/>
<name>A0A0C1QB05_9GAMM</name>
<evidence type="ECO:0000259" key="2">
    <source>
        <dbReference type="PROSITE" id="PS50110"/>
    </source>
</evidence>
<dbReference type="PANTHER" id="PTHR33121">
    <property type="entry name" value="CYCLIC DI-GMP PHOSPHODIESTERASE PDEF"/>
    <property type="match status" value="1"/>
</dbReference>
<dbReference type="PANTHER" id="PTHR33121:SF71">
    <property type="entry name" value="OXYGEN SENSOR PROTEIN DOSP"/>
    <property type="match status" value="1"/>
</dbReference>
<dbReference type="SUPFAM" id="SSF141868">
    <property type="entry name" value="EAL domain-like"/>
    <property type="match status" value="1"/>
</dbReference>
<accession>A0A0C1QB05</accession>
<keyword evidence="1" id="KW-0597">Phosphoprotein</keyword>
<feature type="modified residue" description="4-aspartylphosphate" evidence="1">
    <location>
        <position position="59"/>
    </location>
</feature>
<dbReference type="GO" id="GO:0071111">
    <property type="term" value="F:cyclic-guanylate-specific phosphodiesterase activity"/>
    <property type="evidence" value="ECO:0007669"/>
    <property type="project" value="InterPro"/>
</dbReference>
<dbReference type="GO" id="GO:0000160">
    <property type="term" value="P:phosphorelay signal transduction system"/>
    <property type="evidence" value="ECO:0007669"/>
    <property type="project" value="InterPro"/>
</dbReference>
<evidence type="ECO:0000313" key="5">
    <source>
        <dbReference type="Proteomes" id="UP000031327"/>
    </source>
</evidence>
<dbReference type="InterPro" id="IPR011006">
    <property type="entry name" value="CheY-like_superfamily"/>
</dbReference>
<reference evidence="4 5" key="1">
    <citation type="submission" date="2014-12" db="EMBL/GenBank/DDBJ databases">
        <title>Draft Genome Sequence of Pseudoalteromonas luteoviolacea HI1.</title>
        <authorList>
            <person name="Asahina A.Y."/>
            <person name="Hadfield M.G."/>
        </authorList>
    </citation>
    <scope>NUCLEOTIDE SEQUENCE [LARGE SCALE GENOMIC DNA]</scope>
    <source>
        <strain evidence="4 5">HI1</strain>
    </source>
</reference>
<evidence type="ECO:0000259" key="3">
    <source>
        <dbReference type="PROSITE" id="PS50883"/>
    </source>
</evidence>
<dbReference type="Pfam" id="PF00563">
    <property type="entry name" value="EAL"/>
    <property type="match status" value="1"/>
</dbReference>
<dbReference type="EMBL" id="JWIC01000004">
    <property type="protein sequence ID" value="KID57836.1"/>
    <property type="molecule type" value="Genomic_DNA"/>
</dbReference>
<dbReference type="RefSeq" id="WP_039608135.1">
    <property type="nucleotide sequence ID" value="NZ_JWIC01000004.1"/>
</dbReference>
<feature type="domain" description="Response regulatory" evidence="2">
    <location>
        <begin position="7"/>
        <end position="129"/>
    </location>
</feature>
<protein>
    <submittedName>
        <fullName evidence="4">Diguanylate cyclase</fullName>
    </submittedName>
</protein>
<dbReference type="SUPFAM" id="SSF52172">
    <property type="entry name" value="CheY-like"/>
    <property type="match status" value="1"/>
</dbReference>
<dbReference type="InterPro" id="IPR001789">
    <property type="entry name" value="Sig_transdc_resp-reg_receiver"/>
</dbReference>
<evidence type="ECO:0000313" key="4">
    <source>
        <dbReference type="EMBL" id="KID57836.1"/>
    </source>
</evidence>
<dbReference type="Proteomes" id="UP000031327">
    <property type="component" value="Unassembled WGS sequence"/>
</dbReference>
<dbReference type="CDD" id="cd01948">
    <property type="entry name" value="EAL"/>
    <property type="match status" value="1"/>
</dbReference>
<feature type="domain" description="EAL" evidence="3">
    <location>
        <begin position="140"/>
        <end position="395"/>
    </location>
</feature>
<dbReference type="Gene3D" id="3.40.50.2300">
    <property type="match status" value="1"/>
</dbReference>
<dbReference type="OrthoDB" id="9812358at2"/>
<comment type="caution">
    <text evidence="4">The sequence shown here is derived from an EMBL/GenBank/DDBJ whole genome shotgun (WGS) entry which is preliminary data.</text>
</comment>
<dbReference type="PROSITE" id="PS50883">
    <property type="entry name" value="EAL"/>
    <property type="match status" value="1"/>
</dbReference>